<dbReference type="AlphaFoldDB" id="A0A2N8PQV6"/>
<sequence>MRYELDATKNRMAHEYKNTETGESEEVQFYGSYTVEETFLMPDGQVLVLAYDETASQPFAVGVHNASMGTYWSDGNDARRNYAWRIAESFGLTVEEEGSKAMVTATRDYATDLVEQLKRTGEEWERVVQDEDADPLMEAGAAVWTNATSLAKHLQRSGVLTHNVYESWEVVG</sequence>
<evidence type="ECO:0000313" key="1">
    <source>
        <dbReference type="EMBL" id="PNE43387.1"/>
    </source>
</evidence>
<reference evidence="2" key="1">
    <citation type="submission" date="2015-09" db="EMBL/GenBank/DDBJ databases">
        <authorList>
            <person name="Graham D.E."/>
            <person name="Mahan K.M."/>
            <person name="Klingeman D.M."/>
            <person name="Fida T."/>
            <person name="Giannone R.J."/>
            <person name="Hettich R.L."/>
            <person name="Parry R.J."/>
            <person name="Spain J.C."/>
        </authorList>
    </citation>
    <scope>NUCLEOTIDE SEQUENCE [LARGE SCALE GENOMIC DNA]</scope>
    <source>
        <strain evidence="2">JCM 4701</strain>
    </source>
</reference>
<protein>
    <submittedName>
        <fullName evidence="1">Uncharacterized protein</fullName>
    </submittedName>
</protein>
<dbReference type="RefSeq" id="WP_102922276.1">
    <property type="nucleotide sequence ID" value="NZ_LJSN01000001.1"/>
</dbReference>
<proteinExistence type="predicted"/>
<keyword evidence="2" id="KW-1185">Reference proteome</keyword>
<gene>
    <name evidence="1" type="ORF">AOB60_00105</name>
</gene>
<comment type="caution">
    <text evidence="1">The sequence shown here is derived from an EMBL/GenBank/DDBJ whole genome shotgun (WGS) entry which is preliminary data.</text>
</comment>
<organism evidence="1 2">
    <name type="scientific">Streptomyces noursei</name>
    <name type="common">Streptomyces albulus</name>
    <dbReference type="NCBI Taxonomy" id="1971"/>
    <lineage>
        <taxon>Bacteria</taxon>
        <taxon>Bacillati</taxon>
        <taxon>Actinomycetota</taxon>
        <taxon>Actinomycetes</taxon>
        <taxon>Kitasatosporales</taxon>
        <taxon>Streptomycetaceae</taxon>
        <taxon>Streptomyces</taxon>
    </lineage>
</organism>
<dbReference type="EMBL" id="LJSN01000001">
    <property type="protein sequence ID" value="PNE43387.1"/>
    <property type="molecule type" value="Genomic_DNA"/>
</dbReference>
<name>A0A2N8PQV6_STRNR</name>
<dbReference type="Proteomes" id="UP000236047">
    <property type="component" value="Unassembled WGS sequence"/>
</dbReference>
<accession>A0A2N8PQV6</accession>
<evidence type="ECO:0000313" key="2">
    <source>
        <dbReference type="Proteomes" id="UP000236047"/>
    </source>
</evidence>